<reference evidence="4" key="1">
    <citation type="submission" date="2016-06" db="UniProtKB">
        <authorList>
            <consortium name="WormBaseParasite"/>
        </authorList>
    </citation>
    <scope>IDENTIFICATION</scope>
</reference>
<evidence type="ECO:0000313" key="2">
    <source>
        <dbReference type="EMBL" id="VDP01064.1"/>
    </source>
</evidence>
<protein>
    <submittedName>
        <fullName evidence="2 4">Uncharacterized protein</fullName>
    </submittedName>
</protein>
<evidence type="ECO:0000256" key="1">
    <source>
        <dbReference type="SAM" id="Phobius"/>
    </source>
</evidence>
<dbReference type="EMBL" id="UZAM01007730">
    <property type="protein sequence ID" value="VDP01064.1"/>
    <property type="molecule type" value="Genomic_DNA"/>
</dbReference>
<keyword evidence="3" id="KW-1185">Reference proteome</keyword>
<evidence type="ECO:0000313" key="4">
    <source>
        <dbReference type="WBParaSite" id="SBAD_0000356901-mRNA-1"/>
    </source>
</evidence>
<dbReference type="WBParaSite" id="SBAD_0000356901-mRNA-1">
    <property type="protein sequence ID" value="SBAD_0000356901-mRNA-1"/>
    <property type="gene ID" value="SBAD_0000356901"/>
</dbReference>
<proteinExistence type="predicted"/>
<keyword evidence="1" id="KW-1133">Transmembrane helix</keyword>
<sequence>MAAPAVETTAAAVVAAATAAATLRFIDTLDLTLTSFMIFTSAPLFSIWLKAPENFRKTLSENETTNH</sequence>
<keyword evidence="1" id="KW-0812">Transmembrane</keyword>
<gene>
    <name evidence="2" type="ORF">SBAD_LOCUS3410</name>
</gene>
<accession>A0A183IIG5</accession>
<organism evidence="4">
    <name type="scientific">Soboliphyme baturini</name>
    <dbReference type="NCBI Taxonomy" id="241478"/>
    <lineage>
        <taxon>Eukaryota</taxon>
        <taxon>Metazoa</taxon>
        <taxon>Ecdysozoa</taxon>
        <taxon>Nematoda</taxon>
        <taxon>Enoplea</taxon>
        <taxon>Dorylaimia</taxon>
        <taxon>Dioctophymatida</taxon>
        <taxon>Dioctophymatoidea</taxon>
        <taxon>Soboliphymatidae</taxon>
        <taxon>Soboliphyme</taxon>
    </lineage>
</organism>
<evidence type="ECO:0000313" key="3">
    <source>
        <dbReference type="Proteomes" id="UP000270296"/>
    </source>
</evidence>
<dbReference type="Proteomes" id="UP000270296">
    <property type="component" value="Unassembled WGS sequence"/>
</dbReference>
<name>A0A183IIG5_9BILA</name>
<reference evidence="2 3" key="2">
    <citation type="submission" date="2018-11" db="EMBL/GenBank/DDBJ databases">
        <authorList>
            <consortium name="Pathogen Informatics"/>
        </authorList>
    </citation>
    <scope>NUCLEOTIDE SEQUENCE [LARGE SCALE GENOMIC DNA]</scope>
</reference>
<keyword evidence="1" id="KW-0472">Membrane</keyword>
<feature type="transmembrane region" description="Helical" evidence="1">
    <location>
        <begin position="31"/>
        <end position="49"/>
    </location>
</feature>
<dbReference type="AlphaFoldDB" id="A0A183IIG5"/>